<dbReference type="InterPro" id="IPR019546">
    <property type="entry name" value="TAT_signal_bac_arc"/>
</dbReference>
<accession>A0A0K1PVM2</accession>
<organism evidence="2 3">
    <name type="scientific">Labilithrix luteola</name>
    <dbReference type="NCBI Taxonomy" id="1391654"/>
    <lineage>
        <taxon>Bacteria</taxon>
        <taxon>Pseudomonadati</taxon>
        <taxon>Myxococcota</taxon>
        <taxon>Polyangia</taxon>
        <taxon>Polyangiales</taxon>
        <taxon>Labilitrichaceae</taxon>
        <taxon>Labilithrix</taxon>
    </lineage>
</organism>
<dbReference type="AlphaFoldDB" id="A0A0K1PVM2"/>
<proteinExistence type="predicted"/>
<reference evidence="2 3" key="1">
    <citation type="submission" date="2015-08" db="EMBL/GenBank/DDBJ databases">
        <authorList>
            <person name="Babu N.S."/>
            <person name="Beckwith C.J."/>
            <person name="Beseler K.G."/>
            <person name="Brison A."/>
            <person name="Carone J.V."/>
            <person name="Caskin T.P."/>
            <person name="Diamond M."/>
            <person name="Durham M.E."/>
            <person name="Foxe J.M."/>
            <person name="Go M."/>
            <person name="Henderson B.A."/>
            <person name="Jones I.B."/>
            <person name="McGettigan J.A."/>
            <person name="Micheletti S.J."/>
            <person name="Nasrallah M.E."/>
            <person name="Ortiz D."/>
            <person name="Piller C.R."/>
            <person name="Privatt S.R."/>
            <person name="Schneider S.L."/>
            <person name="Sharp S."/>
            <person name="Smith T.C."/>
            <person name="Stanton J.D."/>
            <person name="Ullery H.E."/>
            <person name="Wilson R.J."/>
            <person name="Serrano M.G."/>
            <person name="Buck G."/>
            <person name="Lee V."/>
            <person name="Wang Y."/>
            <person name="Carvalho R."/>
            <person name="Voegtly L."/>
            <person name="Shi R."/>
            <person name="Duckworth R."/>
            <person name="Johnson A."/>
            <person name="Loviza R."/>
            <person name="Walstead R."/>
            <person name="Shah Z."/>
            <person name="Kiflezghi M."/>
            <person name="Wade K."/>
            <person name="Ball S.L."/>
            <person name="Bradley K.W."/>
            <person name="Asai D.J."/>
            <person name="Bowman C.A."/>
            <person name="Russell D.A."/>
            <person name="Pope W.H."/>
            <person name="Jacobs-Sera D."/>
            <person name="Hendrix R.W."/>
            <person name="Hatfull G.F."/>
        </authorList>
    </citation>
    <scope>NUCLEOTIDE SEQUENCE [LARGE SCALE GENOMIC DNA]</scope>
    <source>
        <strain evidence="2 3">DSM 27648</strain>
    </source>
</reference>
<dbReference type="PATRIC" id="fig|1391654.3.peg.4300"/>
<dbReference type="InterPro" id="IPR006311">
    <property type="entry name" value="TAT_signal"/>
</dbReference>
<dbReference type="InterPro" id="IPR004843">
    <property type="entry name" value="Calcineurin-like_PHP"/>
</dbReference>
<evidence type="ECO:0000259" key="1">
    <source>
        <dbReference type="Pfam" id="PF00149"/>
    </source>
</evidence>
<dbReference type="STRING" id="1391654.AKJ09_04244"/>
<dbReference type="Pfam" id="PF00149">
    <property type="entry name" value="Metallophos"/>
    <property type="match status" value="1"/>
</dbReference>
<dbReference type="GO" id="GO:0016787">
    <property type="term" value="F:hydrolase activity"/>
    <property type="evidence" value="ECO:0007669"/>
    <property type="project" value="InterPro"/>
</dbReference>
<dbReference type="InterPro" id="IPR029052">
    <property type="entry name" value="Metallo-depent_PP-like"/>
</dbReference>
<dbReference type="RefSeq" id="WP_275936635.1">
    <property type="nucleotide sequence ID" value="NZ_CP012333.1"/>
</dbReference>
<name>A0A0K1PVM2_9BACT</name>
<feature type="domain" description="Calcineurin-like phosphoesterase" evidence="1">
    <location>
        <begin position="74"/>
        <end position="281"/>
    </location>
</feature>
<dbReference type="PROSITE" id="PS51318">
    <property type="entry name" value="TAT"/>
    <property type="match status" value="1"/>
</dbReference>
<dbReference type="PANTHER" id="PTHR43143:SF6">
    <property type="entry name" value="BLL3016 PROTEIN"/>
    <property type="match status" value="1"/>
</dbReference>
<dbReference type="EMBL" id="CP012333">
    <property type="protein sequence ID" value="AKU97580.1"/>
    <property type="molecule type" value="Genomic_DNA"/>
</dbReference>
<evidence type="ECO:0000313" key="2">
    <source>
        <dbReference type="EMBL" id="AKU97580.1"/>
    </source>
</evidence>
<dbReference type="PANTHER" id="PTHR43143">
    <property type="entry name" value="METALLOPHOSPHOESTERASE, CALCINEURIN SUPERFAMILY"/>
    <property type="match status" value="1"/>
</dbReference>
<dbReference type="Proteomes" id="UP000064967">
    <property type="component" value="Chromosome"/>
</dbReference>
<gene>
    <name evidence="2" type="ORF">AKJ09_04244</name>
</gene>
<dbReference type="NCBIfam" id="TIGR01409">
    <property type="entry name" value="TAT_signal_seq"/>
    <property type="match status" value="1"/>
</dbReference>
<keyword evidence="3" id="KW-1185">Reference proteome</keyword>
<evidence type="ECO:0000313" key="3">
    <source>
        <dbReference type="Proteomes" id="UP000064967"/>
    </source>
</evidence>
<dbReference type="KEGG" id="llu:AKJ09_04244"/>
<dbReference type="Gene3D" id="3.60.21.10">
    <property type="match status" value="1"/>
</dbReference>
<protein>
    <recommendedName>
        <fullName evidence="1">Calcineurin-like phosphoesterase domain-containing protein</fullName>
    </recommendedName>
</protein>
<sequence>MMAIKGVKSVETKYMEERDAFFRALKGVSRRDFMKLAAASAGVAASKGLVTPHSFQLVEVAHAADQPADAPKFTFAYISDTHLYKRALNDRFVRAIIKAVDDVNALNPQPDFVIFGGDLAQLGQKEELELGAQILKNVKAPVKMMVGEHDWFLDMGEAWKGLFGAPTYSFDHKGVHFVTLMSVEEKDFWTERKMTPMQRMQTVAGLDNSIQSRFEVGSRGREWLKNDLAKIDAKTPVIVFSHSPLYKYYYNWNFWTDDADEIQQILSKFHNVSVIHGHTHQLLTNRIGNISFHGMLSTAWPWPYAPTGLPKLTVQMNRPDPFNNFDGCGTGRIDVLTSGMVDKIYSLWDRHPITVKATYLASNGAKDAPPATKLGSY</sequence>
<dbReference type="InterPro" id="IPR051918">
    <property type="entry name" value="STPP_CPPED1"/>
</dbReference>
<dbReference type="SUPFAM" id="SSF56300">
    <property type="entry name" value="Metallo-dependent phosphatases"/>
    <property type="match status" value="1"/>
</dbReference>